<reference evidence="3" key="1">
    <citation type="submission" date="2019-05" db="EMBL/GenBank/DDBJ databases">
        <title>Prevotella brunnea sp. nov., isolated from a wound of a patient.</title>
        <authorList>
            <person name="Buhl M."/>
        </authorList>
    </citation>
    <scope>NUCLEOTIDE SEQUENCE [LARGE SCALE GENOMIC DNA]</scope>
    <source>
        <strain evidence="3">A2672</strain>
    </source>
</reference>
<gene>
    <name evidence="2" type="ORF">ETF27_04945</name>
</gene>
<feature type="signal peptide" evidence="1">
    <location>
        <begin position="1"/>
        <end position="22"/>
    </location>
</feature>
<dbReference type="EMBL" id="SDIK01000033">
    <property type="protein sequence ID" value="TXJ62350.1"/>
    <property type="molecule type" value="Genomic_DNA"/>
</dbReference>
<dbReference type="RefSeq" id="WP_147785559.1">
    <property type="nucleotide sequence ID" value="NZ_SDIK01000033.1"/>
</dbReference>
<evidence type="ECO:0000313" key="3">
    <source>
        <dbReference type="Proteomes" id="UP000321612"/>
    </source>
</evidence>
<organism evidence="2 3">
    <name type="scientific">Prevotella brunnea</name>
    <dbReference type="NCBI Taxonomy" id="2508867"/>
    <lineage>
        <taxon>Bacteria</taxon>
        <taxon>Pseudomonadati</taxon>
        <taxon>Bacteroidota</taxon>
        <taxon>Bacteroidia</taxon>
        <taxon>Bacteroidales</taxon>
        <taxon>Prevotellaceae</taxon>
        <taxon>Prevotella</taxon>
    </lineage>
</organism>
<evidence type="ECO:0008006" key="4">
    <source>
        <dbReference type="Google" id="ProtNLM"/>
    </source>
</evidence>
<sequence>MKLSKIWAGLLPVVLGLMSACSNESPDRISVGDRNAITINFPGYTLAPKTYAGTYPADITEKAISNARILVFDDNNGQPGILLNSESIELTAGGDTEAGVTGKVFIRESGVRHLLAIANLDFTLDQYKALEGKTFADVSKTFVTQPSGKANFFPMCAVAPLKVTIPELTDLTTPMPNLNFTLERLSARIDIENLTTATDGEFVLEGARMEGDIARSYLVRGQTPALFPNDNLGTHSNISAVWAENKGVNGDMRKMYMQLYTYENKQDQLNVIVKGTYKGEKAQFTIPFTNRSVKRNTRYIVQMKNNAETKKMDFNIVEVKDWTEGGNGSLDLDVDKTMPTVTAISAASGAAQHIANNTEANKVTGISVNTTAAYSMKISVESPSMESRILLNNAEYPWIEVNQIGESKIAGGKLHQDFLVKIGKNVDLYPRTIQLEVQNAYAPNKKTPKLITITQSAATSSLNPLAWMANANIGELNTFASVCNATNWTTEEACGKYYQWGRNVAFDFTHLINGIKIEKGTITPNNPLLWDKNKFLRSAGSEYYCTGLEEAQTWAQFVGKSNSKAPSSYIGNNGGDPSPKGFHVPLYKEFLSTLPSLSADIPIFSGNYKNSETLDVKFHGEKNSQKLTSYFYSNKKGVLYAMRHKGGDDKYITAFRYEKFNFGGLKITARHLGAKGADINVKDIANEAYWNSNAGSDIVRYLPLACRYNHNIALVGPGTLTLYALGEKPSGRISYHYQIREALIYFVRYLYLESATQIRPFRN</sequence>
<dbReference type="Proteomes" id="UP000321612">
    <property type="component" value="Unassembled WGS sequence"/>
</dbReference>
<evidence type="ECO:0000256" key="1">
    <source>
        <dbReference type="SAM" id="SignalP"/>
    </source>
</evidence>
<proteinExistence type="predicted"/>
<dbReference type="PROSITE" id="PS51257">
    <property type="entry name" value="PROKAR_LIPOPROTEIN"/>
    <property type="match status" value="1"/>
</dbReference>
<feature type="chain" id="PRO_5022730903" description="DUF4906 domain-containing protein" evidence="1">
    <location>
        <begin position="23"/>
        <end position="763"/>
    </location>
</feature>
<protein>
    <recommendedName>
        <fullName evidence="4">DUF4906 domain-containing protein</fullName>
    </recommendedName>
</protein>
<evidence type="ECO:0000313" key="2">
    <source>
        <dbReference type="EMBL" id="TXJ62350.1"/>
    </source>
</evidence>
<accession>A0A5C8GJU1</accession>
<dbReference type="OrthoDB" id="1094672at2"/>
<name>A0A5C8GJU1_9BACT</name>
<comment type="caution">
    <text evidence="2">The sequence shown here is derived from an EMBL/GenBank/DDBJ whole genome shotgun (WGS) entry which is preliminary data.</text>
</comment>
<keyword evidence="3" id="KW-1185">Reference proteome</keyword>
<dbReference type="Gene3D" id="2.60.40.2580">
    <property type="match status" value="1"/>
</dbReference>
<dbReference type="AlphaFoldDB" id="A0A5C8GJU1"/>
<keyword evidence="1" id="KW-0732">Signal</keyword>